<accession>A0ABQ6JVG1</accession>
<name>A0ABQ6JVG1_9MICO</name>
<proteinExistence type="predicted"/>
<dbReference type="EMBL" id="BSVA01000001">
    <property type="protein sequence ID" value="GMA91265.1"/>
    <property type="molecule type" value="Genomic_DNA"/>
</dbReference>
<dbReference type="Proteomes" id="UP001157069">
    <property type="component" value="Unassembled WGS sequence"/>
</dbReference>
<organism evidence="1 2">
    <name type="scientific">Homoserinibacter gongjuensis</name>
    <dbReference type="NCBI Taxonomy" id="1162968"/>
    <lineage>
        <taxon>Bacteria</taxon>
        <taxon>Bacillati</taxon>
        <taxon>Actinomycetota</taxon>
        <taxon>Actinomycetes</taxon>
        <taxon>Micrococcales</taxon>
        <taxon>Microbacteriaceae</taxon>
        <taxon>Homoserinibacter</taxon>
    </lineage>
</organism>
<sequence>MLPEHDAVLAVTTESTATQDLLQAVWSLLLPAFDRETDAAADVRLASRLASARLATPALAPHPRDPASWSDVVFSVADADAAQPTSSVREVRLRPDGEGWVLVLVDALGELACPVGADGWTVSEPEGVPVGVTGGWGDAGFEAEVAFIETPHTLRVVCAPSGAATTSWVTEPLGSHDVRSLRRLG</sequence>
<comment type="caution">
    <text evidence="1">The sequence shown here is derived from an EMBL/GenBank/DDBJ whole genome shotgun (WGS) entry which is preliminary data.</text>
</comment>
<evidence type="ECO:0000313" key="2">
    <source>
        <dbReference type="Proteomes" id="UP001157069"/>
    </source>
</evidence>
<evidence type="ECO:0000313" key="1">
    <source>
        <dbReference type="EMBL" id="GMA91265.1"/>
    </source>
</evidence>
<keyword evidence="2" id="KW-1185">Reference proteome</keyword>
<gene>
    <name evidence="1" type="ORF">GCM10025869_17940</name>
</gene>
<reference evidence="2" key="1">
    <citation type="journal article" date="2019" name="Int. J. Syst. Evol. Microbiol.">
        <title>The Global Catalogue of Microorganisms (GCM) 10K type strain sequencing project: providing services to taxonomists for standard genome sequencing and annotation.</title>
        <authorList>
            <consortium name="The Broad Institute Genomics Platform"/>
            <consortium name="The Broad Institute Genome Sequencing Center for Infectious Disease"/>
            <person name="Wu L."/>
            <person name="Ma J."/>
        </authorList>
    </citation>
    <scope>NUCLEOTIDE SEQUENCE [LARGE SCALE GENOMIC DNA]</scope>
    <source>
        <strain evidence="2">NBRC 108755</strain>
    </source>
</reference>
<protein>
    <submittedName>
        <fullName evidence="1">Uncharacterized protein</fullName>
    </submittedName>
</protein>